<organism evidence="1">
    <name type="scientific">hydrothermal vent metagenome</name>
    <dbReference type="NCBI Taxonomy" id="652676"/>
    <lineage>
        <taxon>unclassified sequences</taxon>
        <taxon>metagenomes</taxon>
        <taxon>ecological metagenomes</taxon>
    </lineage>
</organism>
<protein>
    <recommendedName>
        <fullName evidence="2">Lipoprotein SmpA/OmlA domain-containing protein</fullName>
    </recommendedName>
</protein>
<name>A0A3B1BYQ0_9ZZZZ</name>
<proteinExistence type="predicted"/>
<dbReference type="PROSITE" id="PS51257">
    <property type="entry name" value="PROKAR_LIPOPROTEIN"/>
    <property type="match status" value="1"/>
</dbReference>
<evidence type="ECO:0008006" key="2">
    <source>
        <dbReference type="Google" id="ProtNLM"/>
    </source>
</evidence>
<reference evidence="1" key="1">
    <citation type="submission" date="2018-06" db="EMBL/GenBank/DDBJ databases">
        <authorList>
            <person name="Zhirakovskaya E."/>
        </authorList>
    </citation>
    <scope>NUCLEOTIDE SEQUENCE</scope>
</reference>
<gene>
    <name evidence="1" type="ORF">MNBD_NITROSPINAE04-799</name>
</gene>
<dbReference type="EMBL" id="UOGA01000238">
    <property type="protein sequence ID" value="VAX23099.1"/>
    <property type="molecule type" value="Genomic_DNA"/>
</dbReference>
<sequence length="93" mass="10383">MRVILLISVALLVSGCSTASLGVKDPQAIQSEKVSSIVTGVTTRDELTQMFGEPEMKIPAGGNSYYFYKDLNLNSLWVVFNEDWTVQTYKWSD</sequence>
<accession>A0A3B1BYQ0</accession>
<dbReference type="AlphaFoldDB" id="A0A3B1BYQ0"/>
<evidence type="ECO:0000313" key="1">
    <source>
        <dbReference type="EMBL" id="VAX23099.1"/>
    </source>
</evidence>